<feature type="transmembrane region" description="Helical" evidence="1">
    <location>
        <begin position="12"/>
        <end position="36"/>
    </location>
</feature>
<protein>
    <submittedName>
        <fullName evidence="2">Uncharacterized protein</fullName>
    </submittedName>
</protein>
<evidence type="ECO:0000313" key="2">
    <source>
        <dbReference type="EMBL" id="OBP74102.1"/>
    </source>
</evidence>
<dbReference type="NCBIfam" id="NF038216">
    <property type="entry name" value="ABZJ_00895_fam"/>
    <property type="match status" value="1"/>
</dbReference>
<name>A0A1A5JW92_RHILI</name>
<dbReference type="Proteomes" id="UP000093748">
    <property type="component" value="Unassembled WGS sequence"/>
</dbReference>
<feature type="transmembrane region" description="Helical" evidence="1">
    <location>
        <begin position="42"/>
        <end position="64"/>
    </location>
</feature>
<evidence type="ECO:0000256" key="1">
    <source>
        <dbReference type="SAM" id="Phobius"/>
    </source>
</evidence>
<dbReference type="EMBL" id="LZTJ01000023">
    <property type="protein sequence ID" value="OBP74102.1"/>
    <property type="molecule type" value="Genomic_DNA"/>
</dbReference>
<organism evidence="2 3">
    <name type="scientific">Rhizobium loti</name>
    <name type="common">Mesorhizobium loti</name>
    <dbReference type="NCBI Taxonomy" id="381"/>
    <lineage>
        <taxon>Bacteria</taxon>
        <taxon>Pseudomonadati</taxon>
        <taxon>Pseudomonadota</taxon>
        <taxon>Alphaproteobacteria</taxon>
        <taxon>Hyphomicrobiales</taxon>
        <taxon>Phyllobacteriaceae</taxon>
        <taxon>Mesorhizobium</taxon>
    </lineage>
</organism>
<evidence type="ECO:0000313" key="3">
    <source>
        <dbReference type="Proteomes" id="UP000093748"/>
    </source>
</evidence>
<feature type="transmembrane region" description="Helical" evidence="1">
    <location>
        <begin position="76"/>
        <end position="100"/>
    </location>
</feature>
<dbReference type="InterPro" id="IPR047730">
    <property type="entry name" value="ABZJ_00895-like"/>
</dbReference>
<sequence>MDFEQVKSVSVWPYVGFYSLMMVVLTVVFMGVAMMFPSLPDSFGHASGFAITFGSTSFASYKFINRNLRLFNRDEYWKITLFSSLASCLLSLMLVGLAVAGGAMPGSDTLPALAWVFVLLFGGLIVFAINAWGYSSRMGKNFLKAELARQARINTETFR</sequence>
<feature type="transmembrane region" description="Helical" evidence="1">
    <location>
        <begin position="112"/>
        <end position="134"/>
    </location>
</feature>
<keyword evidence="1" id="KW-0472">Membrane</keyword>
<dbReference type="RefSeq" id="WP_032931462.1">
    <property type="nucleotide sequence ID" value="NZ_LZTH01000001.1"/>
</dbReference>
<dbReference type="AlphaFoldDB" id="A0A1A5JW92"/>
<dbReference type="GeneID" id="66682404"/>
<comment type="caution">
    <text evidence="2">The sequence shown here is derived from an EMBL/GenBank/DDBJ whole genome shotgun (WGS) entry which is preliminary data.</text>
</comment>
<gene>
    <name evidence="2" type="ORF">BAE39_17135</name>
</gene>
<accession>A0A1A5JW92</accession>
<dbReference type="OrthoDB" id="8076579at2"/>
<proteinExistence type="predicted"/>
<reference evidence="3" key="1">
    <citation type="submission" date="2016-06" db="EMBL/GenBank/DDBJ databases">
        <title>NZP2037 Pacbio-Illumina hybrid assembly.</title>
        <authorList>
            <person name="Ramsay J.P."/>
        </authorList>
    </citation>
    <scope>NUCLEOTIDE SEQUENCE [LARGE SCALE GENOMIC DNA]</scope>
    <source>
        <strain evidence="3">R7ANS::ICEMlSym2042</strain>
    </source>
</reference>
<keyword evidence="1" id="KW-1133">Transmembrane helix</keyword>
<keyword evidence="1" id="KW-0812">Transmembrane</keyword>